<sequence>MPQVKSPIPGCDNETPDYEASTVAAVHNTHASFHSFSSSTPGKVERVRRPTNASA</sequence>
<evidence type="ECO:0000313" key="3">
    <source>
        <dbReference type="Proteomes" id="UP000828390"/>
    </source>
</evidence>
<comment type="caution">
    <text evidence="2">The sequence shown here is derived from an EMBL/GenBank/DDBJ whole genome shotgun (WGS) entry which is preliminary data.</text>
</comment>
<dbReference type="Proteomes" id="UP000828390">
    <property type="component" value="Unassembled WGS sequence"/>
</dbReference>
<keyword evidence="3" id="KW-1185">Reference proteome</keyword>
<feature type="region of interest" description="Disordered" evidence="1">
    <location>
        <begin position="32"/>
        <end position="55"/>
    </location>
</feature>
<dbReference type="EMBL" id="JAIWYP010000005">
    <property type="protein sequence ID" value="KAH3821911.1"/>
    <property type="molecule type" value="Genomic_DNA"/>
</dbReference>
<dbReference type="AlphaFoldDB" id="A0A9D4GQT7"/>
<name>A0A9D4GQT7_DREPO</name>
<evidence type="ECO:0000256" key="1">
    <source>
        <dbReference type="SAM" id="MobiDB-lite"/>
    </source>
</evidence>
<gene>
    <name evidence="2" type="ORF">DPMN_123679</name>
</gene>
<protein>
    <submittedName>
        <fullName evidence="2">Uncharacterized protein</fullName>
    </submittedName>
</protein>
<organism evidence="2 3">
    <name type="scientific">Dreissena polymorpha</name>
    <name type="common">Zebra mussel</name>
    <name type="synonym">Mytilus polymorpha</name>
    <dbReference type="NCBI Taxonomy" id="45954"/>
    <lineage>
        <taxon>Eukaryota</taxon>
        <taxon>Metazoa</taxon>
        <taxon>Spiralia</taxon>
        <taxon>Lophotrochozoa</taxon>
        <taxon>Mollusca</taxon>
        <taxon>Bivalvia</taxon>
        <taxon>Autobranchia</taxon>
        <taxon>Heteroconchia</taxon>
        <taxon>Euheterodonta</taxon>
        <taxon>Imparidentia</taxon>
        <taxon>Neoheterodontei</taxon>
        <taxon>Myida</taxon>
        <taxon>Dreissenoidea</taxon>
        <taxon>Dreissenidae</taxon>
        <taxon>Dreissena</taxon>
    </lineage>
</organism>
<reference evidence="2" key="2">
    <citation type="submission" date="2020-11" db="EMBL/GenBank/DDBJ databases">
        <authorList>
            <person name="McCartney M.A."/>
            <person name="Auch B."/>
            <person name="Kono T."/>
            <person name="Mallez S."/>
            <person name="Becker A."/>
            <person name="Gohl D.M."/>
            <person name="Silverstein K.A.T."/>
            <person name="Koren S."/>
            <person name="Bechman K.B."/>
            <person name="Herman A."/>
            <person name="Abrahante J.E."/>
            <person name="Garbe J."/>
        </authorList>
    </citation>
    <scope>NUCLEOTIDE SEQUENCE</scope>
    <source>
        <strain evidence="2">Duluth1</strain>
        <tissue evidence="2">Whole animal</tissue>
    </source>
</reference>
<proteinExistence type="predicted"/>
<evidence type="ECO:0000313" key="2">
    <source>
        <dbReference type="EMBL" id="KAH3821911.1"/>
    </source>
</evidence>
<accession>A0A9D4GQT7</accession>
<reference evidence="2" key="1">
    <citation type="journal article" date="2019" name="bioRxiv">
        <title>The Genome of the Zebra Mussel, Dreissena polymorpha: A Resource for Invasive Species Research.</title>
        <authorList>
            <person name="McCartney M.A."/>
            <person name="Auch B."/>
            <person name="Kono T."/>
            <person name="Mallez S."/>
            <person name="Zhang Y."/>
            <person name="Obille A."/>
            <person name="Becker A."/>
            <person name="Abrahante J.E."/>
            <person name="Garbe J."/>
            <person name="Badalamenti J.P."/>
            <person name="Herman A."/>
            <person name="Mangelson H."/>
            <person name="Liachko I."/>
            <person name="Sullivan S."/>
            <person name="Sone E.D."/>
            <person name="Koren S."/>
            <person name="Silverstein K.A.T."/>
            <person name="Beckman K.B."/>
            <person name="Gohl D.M."/>
        </authorList>
    </citation>
    <scope>NUCLEOTIDE SEQUENCE</scope>
    <source>
        <strain evidence="2">Duluth1</strain>
        <tissue evidence="2">Whole animal</tissue>
    </source>
</reference>